<dbReference type="AlphaFoldDB" id="A0AAV5RED5"/>
<protein>
    <submittedName>
        <fullName evidence="1">Uncharacterized protein</fullName>
    </submittedName>
</protein>
<dbReference type="EMBL" id="BTGC01000003">
    <property type="protein sequence ID" value="GMM49859.1"/>
    <property type="molecule type" value="Genomic_DNA"/>
</dbReference>
<keyword evidence="2" id="KW-1185">Reference proteome</keyword>
<evidence type="ECO:0000313" key="2">
    <source>
        <dbReference type="Proteomes" id="UP001362899"/>
    </source>
</evidence>
<accession>A0AAV5RED5</accession>
<name>A0AAV5RED5_STABA</name>
<organism evidence="1 2">
    <name type="scientific">Starmerella bacillaris</name>
    <name type="common">Yeast</name>
    <name type="synonym">Candida zemplinina</name>
    <dbReference type="NCBI Taxonomy" id="1247836"/>
    <lineage>
        <taxon>Eukaryota</taxon>
        <taxon>Fungi</taxon>
        <taxon>Dikarya</taxon>
        <taxon>Ascomycota</taxon>
        <taxon>Saccharomycotina</taxon>
        <taxon>Dipodascomycetes</taxon>
        <taxon>Dipodascales</taxon>
        <taxon>Trichomonascaceae</taxon>
        <taxon>Starmerella</taxon>
    </lineage>
</organism>
<proteinExistence type="predicted"/>
<gene>
    <name evidence="1" type="ORF">DASB73_008170</name>
</gene>
<reference evidence="1 2" key="1">
    <citation type="journal article" date="2023" name="Elife">
        <title>Identification of key yeast species and microbe-microbe interactions impacting larval growth of Drosophila in the wild.</title>
        <authorList>
            <person name="Mure A."/>
            <person name="Sugiura Y."/>
            <person name="Maeda R."/>
            <person name="Honda K."/>
            <person name="Sakurai N."/>
            <person name="Takahashi Y."/>
            <person name="Watada M."/>
            <person name="Katoh T."/>
            <person name="Gotoh A."/>
            <person name="Gotoh Y."/>
            <person name="Taniguchi I."/>
            <person name="Nakamura K."/>
            <person name="Hayashi T."/>
            <person name="Katayama T."/>
            <person name="Uemura T."/>
            <person name="Hattori Y."/>
        </authorList>
    </citation>
    <scope>NUCLEOTIDE SEQUENCE [LARGE SCALE GENOMIC DNA]</scope>
    <source>
        <strain evidence="1 2">SB-73</strain>
    </source>
</reference>
<sequence>MLKLLKFRKQSLKKQPSSDIFPTANATIKRLSNILTVEIDYLNDIIDDELGSSYEEKKETDHSVTHILNKEDLTSQVLTQNVIKDVDSSDTTLTNSSLQSQTPRYTFKRASHILTASSNVHLALKLEKTKSNGALPIIKYLRHKTNDNDDETFGSSLLSLINELNSVTDVALCRHLHTELRNLFIYLIYRLGSIQEVIE</sequence>
<dbReference type="Proteomes" id="UP001362899">
    <property type="component" value="Unassembled WGS sequence"/>
</dbReference>
<comment type="caution">
    <text evidence="1">The sequence shown here is derived from an EMBL/GenBank/DDBJ whole genome shotgun (WGS) entry which is preliminary data.</text>
</comment>
<evidence type="ECO:0000313" key="1">
    <source>
        <dbReference type="EMBL" id="GMM49859.1"/>
    </source>
</evidence>